<gene>
    <name evidence="19" type="primary">prmt6</name>
</gene>
<evidence type="ECO:0000256" key="14">
    <source>
        <dbReference type="ARBA" id="ARBA00040406"/>
    </source>
</evidence>
<name>A0A4W3ILV1_CALMI</name>
<keyword evidence="6 16" id="KW-0808">Transferase</keyword>
<sequence length="354" mass="39088">MSAPVAMPVPVKKRKLEARSSQDSAYYHCYSDVSIHEEMIADEVRTGSYRLALLRNGPSIRGKVVLDVGAGTGILSVFCAQAGAARVYAVEASEVAEEATRIAGLNGLSERIRVIRGPVEEVDIPEPVDAIVSEWMGYALMYESMLRSVLRARDKWLKPGGLILPSVAELYIAPVTDPVLAERLGFWHRVKERYGVDMSCMASFARRCLMNQEIGVIAVSGEDVLAHPVRFARLDLRTATEQQLGEIGGAFSARSFGMSTMHAFAVWFTVTFPADNPVVLSTSPFKEETHWKQSVLYLDEPADVVQDTGITGEITLTPSEENPRHLRVSLTYEIGDLGKKSKKFRMGEDFPAFQ</sequence>
<dbReference type="SUPFAM" id="SSF53335">
    <property type="entry name" value="S-adenosyl-L-methionine-dependent methyltransferases"/>
    <property type="match status" value="1"/>
</dbReference>
<dbReference type="OMA" id="CIHVDYT"/>
<reference evidence="20" key="2">
    <citation type="journal article" date="2007" name="PLoS Biol.">
        <title>Survey sequencing and comparative analysis of the elephant shark (Callorhinchus milii) genome.</title>
        <authorList>
            <person name="Venkatesh B."/>
            <person name="Kirkness E.F."/>
            <person name="Loh Y.H."/>
            <person name="Halpern A.L."/>
            <person name="Lee A.P."/>
            <person name="Johnson J."/>
            <person name="Dandona N."/>
            <person name="Viswanathan L.D."/>
            <person name="Tay A."/>
            <person name="Venter J.C."/>
            <person name="Strausberg R.L."/>
            <person name="Brenner S."/>
        </authorList>
    </citation>
    <scope>NUCLEOTIDE SEQUENCE [LARGE SCALE GENOMIC DNA]</scope>
</reference>
<dbReference type="GO" id="GO:0006281">
    <property type="term" value="P:DNA repair"/>
    <property type="evidence" value="ECO:0007669"/>
    <property type="project" value="UniProtKB-KW"/>
</dbReference>
<dbReference type="Pfam" id="PF13649">
    <property type="entry name" value="Methyltransf_25"/>
    <property type="match status" value="1"/>
</dbReference>
<dbReference type="InterPro" id="IPR041698">
    <property type="entry name" value="Methyltransf_25"/>
</dbReference>
<evidence type="ECO:0000313" key="20">
    <source>
        <dbReference type="Proteomes" id="UP000314986"/>
    </source>
</evidence>
<evidence type="ECO:0000256" key="9">
    <source>
        <dbReference type="ARBA" id="ARBA00022853"/>
    </source>
</evidence>
<dbReference type="GO" id="GO:0035242">
    <property type="term" value="F:protein-arginine omega-N asymmetric methyltransferase activity"/>
    <property type="evidence" value="ECO:0007669"/>
    <property type="project" value="UniProtKB-EC"/>
</dbReference>
<dbReference type="GeneTree" id="ENSGT00940000160961"/>
<keyword evidence="9" id="KW-0156">Chromatin regulator</keyword>
<reference evidence="20" key="1">
    <citation type="journal article" date="2006" name="Science">
        <title>Ancient noncoding elements conserved in the human genome.</title>
        <authorList>
            <person name="Venkatesh B."/>
            <person name="Kirkness E.F."/>
            <person name="Loh Y.H."/>
            <person name="Halpern A.L."/>
            <person name="Lee A.P."/>
            <person name="Johnson J."/>
            <person name="Dandona N."/>
            <person name="Viswanathan L.D."/>
            <person name="Tay A."/>
            <person name="Venter J.C."/>
            <person name="Strausberg R.L."/>
            <person name="Brenner S."/>
        </authorList>
    </citation>
    <scope>NUCLEOTIDE SEQUENCE [LARGE SCALE GENOMIC DNA]</scope>
</reference>
<evidence type="ECO:0000256" key="2">
    <source>
        <dbReference type="ARBA" id="ARBA00011925"/>
    </source>
</evidence>
<evidence type="ECO:0000259" key="18">
    <source>
        <dbReference type="Pfam" id="PF22528"/>
    </source>
</evidence>
<dbReference type="KEGG" id="cmk:103174753"/>
<evidence type="ECO:0000256" key="12">
    <source>
        <dbReference type="ARBA" id="ARBA00023204"/>
    </source>
</evidence>
<evidence type="ECO:0000256" key="4">
    <source>
        <dbReference type="ARBA" id="ARBA00022491"/>
    </source>
</evidence>
<dbReference type="FunFam" id="2.70.160.11:FF:000009">
    <property type="entry name" value="protein arginine N-methyltransferase 6"/>
    <property type="match status" value="1"/>
</dbReference>
<keyword evidence="8" id="KW-0227">DNA damage</keyword>
<dbReference type="Pfam" id="PF22528">
    <property type="entry name" value="PRMT_C"/>
    <property type="match status" value="1"/>
</dbReference>
<dbReference type="InterPro" id="IPR055135">
    <property type="entry name" value="PRMT_dom"/>
</dbReference>
<accession>A0A4W3ILV1</accession>
<dbReference type="InterPro" id="IPR025799">
    <property type="entry name" value="Arg_MeTrfase"/>
</dbReference>
<dbReference type="GO" id="GO:0005634">
    <property type="term" value="C:nucleus"/>
    <property type="evidence" value="ECO:0007669"/>
    <property type="project" value="UniProtKB-SubCell"/>
</dbReference>
<dbReference type="FunFam" id="3.40.50.150:FF:000016">
    <property type="entry name" value="Protein arginine N-methyltransferase 6"/>
    <property type="match status" value="1"/>
</dbReference>
<dbReference type="OrthoDB" id="7848332at2759"/>
<evidence type="ECO:0000259" key="17">
    <source>
        <dbReference type="Pfam" id="PF13649"/>
    </source>
</evidence>
<evidence type="ECO:0000256" key="3">
    <source>
        <dbReference type="ARBA" id="ARBA00022481"/>
    </source>
</evidence>
<dbReference type="CDD" id="cd02440">
    <property type="entry name" value="AdoMet_MTases"/>
    <property type="match status" value="1"/>
</dbReference>
<keyword evidence="4" id="KW-0678">Repressor</keyword>
<dbReference type="CTD" id="55170"/>
<keyword evidence="5 16" id="KW-0489">Methyltransferase</keyword>
<keyword evidence="20" id="KW-1185">Reference proteome</keyword>
<evidence type="ECO:0000256" key="15">
    <source>
        <dbReference type="ARBA" id="ARBA00042685"/>
    </source>
</evidence>
<evidence type="ECO:0000256" key="1">
    <source>
        <dbReference type="ARBA" id="ARBA00004123"/>
    </source>
</evidence>
<reference evidence="20" key="3">
    <citation type="journal article" date="2014" name="Nature">
        <title>Elephant shark genome provides unique insights into gnathostome evolution.</title>
        <authorList>
            <consortium name="International Elephant Shark Genome Sequencing Consortium"/>
            <person name="Venkatesh B."/>
            <person name="Lee A.P."/>
            <person name="Ravi V."/>
            <person name="Maurya A.K."/>
            <person name="Lian M.M."/>
            <person name="Swann J.B."/>
            <person name="Ohta Y."/>
            <person name="Flajnik M.F."/>
            <person name="Sutoh Y."/>
            <person name="Kasahara M."/>
            <person name="Hoon S."/>
            <person name="Gangu V."/>
            <person name="Roy S.W."/>
            <person name="Irimia M."/>
            <person name="Korzh V."/>
            <person name="Kondrychyn I."/>
            <person name="Lim Z.W."/>
            <person name="Tay B.H."/>
            <person name="Tohari S."/>
            <person name="Kong K.W."/>
            <person name="Ho S."/>
            <person name="Lorente-Galdos B."/>
            <person name="Quilez J."/>
            <person name="Marques-Bonet T."/>
            <person name="Raney B.J."/>
            <person name="Ingham P.W."/>
            <person name="Tay A."/>
            <person name="Hillier L.W."/>
            <person name="Minx P."/>
            <person name="Boehm T."/>
            <person name="Wilson R.K."/>
            <person name="Brenner S."/>
            <person name="Warren W.C."/>
        </authorList>
    </citation>
    <scope>NUCLEOTIDE SEQUENCE [LARGE SCALE GENOMIC DNA]</scope>
</reference>
<keyword evidence="3" id="KW-0488">Methylation</keyword>
<evidence type="ECO:0000256" key="7">
    <source>
        <dbReference type="ARBA" id="ARBA00022691"/>
    </source>
</evidence>
<proteinExistence type="predicted"/>
<evidence type="ECO:0000256" key="8">
    <source>
        <dbReference type="ARBA" id="ARBA00022763"/>
    </source>
</evidence>
<evidence type="ECO:0000256" key="6">
    <source>
        <dbReference type="ARBA" id="ARBA00022679"/>
    </source>
</evidence>
<dbReference type="GO" id="GO:0070611">
    <property type="term" value="F:histone H3R2 methyltransferase activity"/>
    <property type="evidence" value="ECO:0007669"/>
    <property type="project" value="UniProtKB-ARBA"/>
</dbReference>
<feature type="domain" description="Methyltransferase" evidence="17">
    <location>
        <begin position="65"/>
        <end position="161"/>
    </location>
</feature>
<dbReference type="AlphaFoldDB" id="A0A4W3ILV1"/>
<dbReference type="Gene3D" id="2.70.160.11">
    <property type="entry name" value="Hnrnp arginine n-methyltransferase1"/>
    <property type="match status" value="1"/>
</dbReference>
<evidence type="ECO:0000256" key="16">
    <source>
        <dbReference type="PROSITE-ProRule" id="PRU01015"/>
    </source>
</evidence>
<comment type="subcellular location">
    <subcellularLocation>
        <location evidence="1">Nucleus</location>
    </subcellularLocation>
</comment>
<dbReference type="EC" id="2.1.1.319" evidence="2"/>
<evidence type="ECO:0000256" key="13">
    <source>
        <dbReference type="ARBA" id="ARBA00023242"/>
    </source>
</evidence>
<dbReference type="PANTHER" id="PTHR11006">
    <property type="entry name" value="PROTEIN ARGININE N-METHYLTRANSFERASE"/>
    <property type="match status" value="1"/>
</dbReference>
<reference evidence="19" key="5">
    <citation type="submission" date="2025-09" db="UniProtKB">
        <authorList>
            <consortium name="Ensembl"/>
        </authorList>
    </citation>
    <scope>IDENTIFICATION</scope>
</reference>
<dbReference type="Proteomes" id="UP000314986">
    <property type="component" value="Unassembled WGS sequence"/>
</dbReference>
<dbReference type="InterPro" id="IPR029063">
    <property type="entry name" value="SAM-dependent_MTases_sf"/>
</dbReference>
<dbReference type="InParanoid" id="A0A4W3ILV1"/>
<dbReference type="PROSITE" id="PS51678">
    <property type="entry name" value="SAM_MT_PRMT"/>
    <property type="match status" value="1"/>
</dbReference>
<dbReference type="GO" id="GO:0045892">
    <property type="term" value="P:negative regulation of DNA-templated transcription"/>
    <property type="evidence" value="ECO:0007669"/>
    <property type="project" value="UniProtKB-ARBA"/>
</dbReference>
<keyword evidence="12" id="KW-0234">DNA repair</keyword>
<feature type="domain" description="Protein arginine N-methyltransferase" evidence="18">
    <location>
        <begin position="168"/>
        <end position="335"/>
    </location>
</feature>
<evidence type="ECO:0000256" key="5">
    <source>
        <dbReference type="ARBA" id="ARBA00022603"/>
    </source>
</evidence>
<keyword evidence="10" id="KW-0805">Transcription regulation</keyword>
<dbReference type="Ensembl" id="ENSCMIT00000022166.1">
    <property type="protein sequence ID" value="ENSCMIP00000021779.1"/>
    <property type="gene ID" value="ENSCMIG00000009889.1"/>
</dbReference>
<keyword evidence="7 16" id="KW-0949">S-adenosyl-L-methionine</keyword>
<evidence type="ECO:0000256" key="11">
    <source>
        <dbReference type="ARBA" id="ARBA00023163"/>
    </source>
</evidence>
<dbReference type="GeneID" id="103174753"/>
<dbReference type="PANTHER" id="PTHR11006:SF73">
    <property type="entry name" value="PROTEIN ARGININE N-METHYLTRANSFERASE 6"/>
    <property type="match status" value="1"/>
</dbReference>
<dbReference type="GO" id="GO:0032259">
    <property type="term" value="P:methylation"/>
    <property type="evidence" value="ECO:0007669"/>
    <property type="project" value="UniProtKB-KW"/>
</dbReference>
<protein>
    <recommendedName>
        <fullName evidence="14">Protein arginine N-methyltransferase 6</fullName>
        <ecNumber evidence="2">2.1.1.319</ecNumber>
    </recommendedName>
    <alternativeName>
        <fullName evidence="15">Histone-arginine N-methyltransferase PRMT6</fullName>
    </alternativeName>
</protein>
<reference evidence="19" key="4">
    <citation type="submission" date="2025-08" db="UniProtKB">
        <authorList>
            <consortium name="Ensembl"/>
        </authorList>
    </citation>
    <scope>IDENTIFICATION</scope>
</reference>
<dbReference type="RefSeq" id="XP_007885482.1">
    <property type="nucleotide sequence ID" value="XM_007887291.2"/>
</dbReference>
<keyword evidence="11" id="KW-0804">Transcription</keyword>
<dbReference type="Gene3D" id="3.40.50.150">
    <property type="entry name" value="Vaccinia Virus protein VP39"/>
    <property type="match status" value="1"/>
</dbReference>
<evidence type="ECO:0000256" key="10">
    <source>
        <dbReference type="ARBA" id="ARBA00023015"/>
    </source>
</evidence>
<evidence type="ECO:0000313" key="19">
    <source>
        <dbReference type="Ensembl" id="ENSCMIP00000021779.1"/>
    </source>
</evidence>
<dbReference type="STRING" id="7868.ENSCMIP00000021779"/>
<organism evidence="19 20">
    <name type="scientific">Callorhinchus milii</name>
    <name type="common">Ghost shark</name>
    <dbReference type="NCBI Taxonomy" id="7868"/>
    <lineage>
        <taxon>Eukaryota</taxon>
        <taxon>Metazoa</taxon>
        <taxon>Chordata</taxon>
        <taxon>Craniata</taxon>
        <taxon>Vertebrata</taxon>
        <taxon>Chondrichthyes</taxon>
        <taxon>Holocephali</taxon>
        <taxon>Chimaeriformes</taxon>
        <taxon>Callorhinchidae</taxon>
        <taxon>Callorhinchus</taxon>
    </lineage>
</organism>
<keyword evidence="13" id="KW-0539">Nucleus</keyword>